<dbReference type="RefSeq" id="WP_149300919.1">
    <property type="nucleotide sequence ID" value="NZ_VTWH01000003.1"/>
</dbReference>
<dbReference type="PANTHER" id="PTHR31272:SF9">
    <property type="entry name" value="BLL1027 PROTEIN"/>
    <property type="match status" value="1"/>
</dbReference>
<dbReference type="EMBL" id="VTWH01000003">
    <property type="protein sequence ID" value="KAA0969634.1"/>
    <property type="molecule type" value="Genomic_DNA"/>
</dbReference>
<evidence type="ECO:0000313" key="2">
    <source>
        <dbReference type="EMBL" id="KAA0969634.1"/>
    </source>
</evidence>
<sequence length="239" mass="24968">MSLLFAFVAGVVTILSPCVLPLLPVILASSALSGRLRPLGLIVGFALFFTSITLLLSLLVRQFAIPPDIHRTAAAIIFVLLGILLAVPALKIRFEAALSGHAGRFASAGPATSGFWGGLVTGAGLGLAWTPCVGPIMASVITLALNQQSTLASASTALAFSFGSALTMGLFVLFGKQLYGRVGFLKRNSARIQQILGIAILLVGLAIWFGVDRTIQIALFKAFPGWEAALTGWEYGVAN</sequence>
<name>A0A5B0DS54_9HYPH</name>
<keyword evidence="1" id="KW-0472">Membrane</keyword>
<feature type="transmembrane region" description="Helical" evidence="1">
    <location>
        <begin position="39"/>
        <end position="60"/>
    </location>
</feature>
<keyword evidence="3" id="KW-1185">Reference proteome</keyword>
<protein>
    <submittedName>
        <fullName evidence="2">Cytochrome c biogenesis protein CcdA</fullName>
    </submittedName>
</protein>
<keyword evidence="1" id="KW-1133">Transmembrane helix</keyword>
<dbReference type="Proteomes" id="UP000324738">
    <property type="component" value="Unassembled WGS sequence"/>
</dbReference>
<dbReference type="PANTHER" id="PTHR31272">
    <property type="entry name" value="CYTOCHROME C-TYPE BIOGENESIS PROTEIN HI_1454-RELATED"/>
    <property type="match status" value="1"/>
</dbReference>
<evidence type="ECO:0000313" key="3">
    <source>
        <dbReference type="Proteomes" id="UP000324738"/>
    </source>
</evidence>
<proteinExistence type="predicted"/>
<feature type="transmembrane region" description="Helical" evidence="1">
    <location>
        <begin position="195"/>
        <end position="211"/>
    </location>
</feature>
<keyword evidence="1" id="KW-0812">Transmembrane</keyword>
<reference evidence="2 3" key="1">
    <citation type="submission" date="2019-08" db="EMBL/GenBank/DDBJ databases">
        <title>Aureimonas fodiniaquatilis sp. nov., isolated from a coal mine wastewater.</title>
        <authorList>
            <person name="Kim W."/>
        </authorList>
    </citation>
    <scope>NUCLEOTIDE SEQUENCE [LARGE SCALE GENOMIC DNA]</scope>
    <source>
        <strain evidence="2 3">CAU 1482</strain>
    </source>
</reference>
<dbReference type="AlphaFoldDB" id="A0A5B0DS54"/>
<evidence type="ECO:0000256" key="1">
    <source>
        <dbReference type="SAM" id="Phobius"/>
    </source>
</evidence>
<accession>A0A5B0DS54</accession>
<feature type="transmembrane region" description="Helical" evidence="1">
    <location>
        <begin position="151"/>
        <end position="174"/>
    </location>
</feature>
<feature type="transmembrane region" description="Helical" evidence="1">
    <location>
        <begin position="6"/>
        <end position="27"/>
    </location>
</feature>
<gene>
    <name evidence="2" type="ORF">FPY71_14015</name>
</gene>
<feature type="transmembrane region" description="Helical" evidence="1">
    <location>
        <begin position="72"/>
        <end position="94"/>
    </location>
</feature>
<dbReference type="InterPro" id="IPR051790">
    <property type="entry name" value="Cytochrome_c-biogenesis_DsbD"/>
</dbReference>
<comment type="caution">
    <text evidence="2">The sequence shown here is derived from an EMBL/GenBank/DDBJ whole genome shotgun (WGS) entry which is preliminary data.</text>
</comment>
<organism evidence="2 3">
    <name type="scientific">Aureimonas fodinaquatilis</name>
    <dbReference type="NCBI Taxonomy" id="2565783"/>
    <lineage>
        <taxon>Bacteria</taxon>
        <taxon>Pseudomonadati</taxon>
        <taxon>Pseudomonadota</taxon>
        <taxon>Alphaproteobacteria</taxon>
        <taxon>Hyphomicrobiales</taxon>
        <taxon>Aurantimonadaceae</taxon>
        <taxon>Aureimonas</taxon>
    </lineage>
</organism>
<feature type="transmembrane region" description="Helical" evidence="1">
    <location>
        <begin position="115"/>
        <end position="145"/>
    </location>
</feature>
<dbReference type="OrthoDB" id="9811352at2"/>